<protein>
    <submittedName>
        <fullName evidence="2">Uncharacterized protein</fullName>
    </submittedName>
</protein>
<dbReference type="AlphaFoldDB" id="A0A916VP51"/>
<reference evidence="2" key="2">
    <citation type="submission" date="2020-09" db="EMBL/GenBank/DDBJ databases">
        <authorList>
            <person name="Sun Q."/>
            <person name="Zhou Y."/>
        </authorList>
    </citation>
    <scope>NUCLEOTIDE SEQUENCE</scope>
    <source>
        <strain evidence="2">CGMCC 1.15880</strain>
    </source>
</reference>
<proteinExistence type="predicted"/>
<dbReference type="EMBL" id="BMKA01000002">
    <property type="protein sequence ID" value="GGA13668.1"/>
    <property type="molecule type" value="Genomic_DNA"/>
</dbReference>
<accession>A0A916VP51</accession>
<evidence type="ECO:0000313" key="2">
    <source>
        <dbReference type="EMBL" id="GGA13668.1"/>
    </source>
</evidence>
<sequence length="51" mass="5884">MHLTKFQIELDYDVNSPHCENTSSKWNTELNKSSDGAQRTYPPTGRENDDI</sequence>
<evidence type="ECO:0000313" key="3">
    <source>
        <dbReference type="Proteomes" id="UP000628017"/>
    </source>
</evidence>
<comment type="caution">
    <text evidence="2">The sequence shown here is derived from an EMBL/GenBank/DDBJ whole genome shotgun (WGS) entry which is preliminary data.</text>
</comment>
<gene>
    <name evidence="2" type="ORF">GCM10011498_12150</name>
</gene>
<feature type="region of interest" description="Disordered" evidence="1">
    <location>
        <begin position="17"/>
        <end position="51"/>
    </location>
</feature>
<keyword evidence="3" id="KW-1185">Reference proteome</keyword>
<organism evidence="2 3">
    <name type="scientific">Neptunicoccus cionae</name>
    <dbReference type="NCBI Taxonomy" id="2035344"/>
    <lineage>
        <taxon>Bacteria</taxon>
        <taxon>Pseudomonadati</taxon>
        <taxon>Pseudomonadota</taxon>
        <taxon>Alphaproteobacteria</taxon>
        <taxon>Rhodobacterales</taxon>
        <taxon>Paracoccaceae</taxon>
        <taxon>Neptunicoccus</taxon>
    </lineage>
</organism>
<reference evidence="2" key="1">
    <citation type="journal article" date="2014" name="Int. J. Syst. Evol. Microbiol.">
        <title>Complete genome sequence of Corynebacterium casei LMG S-19264T (=DSM 44701T), isolated from a smear-ripened cheese.</title>
        <authorList>
            <consortium name="US DOE Joint Genome Institute (JGI-PGF)"/>
            <person name="Walter F."/>
            <person name="Albersmeier A."/>
            <person name="Kalinowski J."/>
            <person name="Ruckert C."/>
        </authorList>
    </citation>
    <scope>NUCLEOTIDE SEQUENCE</scope>
    <source>
        <strain evidence="2">CGMCC 1.15880</strain>
    </source>
</reference>
<feature type="compositionally biased region" description="Polar residues" evidence="1">
    <location>
        <begin position="18"/>
        <end position="37"/>
    </location>
</feature>
<name>A0A916VP51_9RHOB</name>
<evidence type="ECO:0000256" key="1">
    <source>
        <dbReference type="SAM" id="MobiDB-lite"/>
    </source>
</evidence>
<dbReference type="Proteomes" id="UP000628017">
    <property type="component" value="Unassembled WGS sequence"/>
</dbReference>